<organism evidence="3 4">
    <name type="scientific">Nocardia jiangxiensis</name>
    <dbReference type="NCBI Taxonomy" id="282685"/>
    <lineage>
        <taxon>Bacteria</taxon>
        <taxon>Bacillati</taxon>
        <taxon>Actinomycetota</taxon>
        <taxon>Actinomycetes</taxon>
        <taxon>Mycobacteriales</taxon>
        <taxon>Nocardiaceae</taxon>
        <taxon>Nocardia</taxon>
    </lineage>
</organism>
<feature type="region of interest" description="Disordered" evidence="1">
    <location>
        <begin position="1"/>
        <end position="40"/>
    </location>
</feature>
<evidence type="ECO:0000256" key="2">
    <source>
        <dbReference type="SAM" id="Phobius"/>
    </source>
</evidence>
<keyword evidence="2" id="KW-1133">Transmembrane helix</keyword>
<dbReference type="EMBL" id="JBIAQY010000020">
    <property type="protein sequence ID" value="MFF3573687.1"/>
    <property type="molecule type" value="Genomic_DNA"/>
</dbReference>
<keyword evidence="4" id="KW-1185">Reference proteome</keyword>
<evidence type="ECO:0000313" key="3">
    <source>
        <dbReference type="EMBL" id="MFF3573687.1"/>
    </source>
</evidence>
<gene>
    <name evidence="3" type="ORF">ACFYXQ_38610</name>
</gene>
<evidence type="ECO:0008006" key="5">
    <source>
        <dbReference type="Google" id="ProtNLM"/>
    </source>
</evidence>
<name>A0ABW6SBT2_9NOCA</name>
<evidence type="ECO:0000313" key="4">
    <source>
        <dbReference type="Proteomes" id="UP001601992"/>
    </source>
</evidence>
<evidence type="ECO:0000256" key="1">
    <source>
        <dbReference type="SAM" id="MobiDB-lite"/>
    </source>
</evidence>
<keyword evidence="2" id="KW-0472">Membrane</keyword>
<feature type="transmembrane region" description="Helical" evidence="2">
    <location>
        <begin position="50"/>
        <end position="73"/>
    </location>
</feature>
<protein>
    <recommendedName>
        <fullName evidence="5">Mce-associated membrane protein</fullName>
    </recommendedName>
</protein>
<proteinExistence type="predicted"/>
<sequence length="222" mass="23381">MTNSTSVLTDAEADTDAAASESTSEDRTRRRSAVLSSALRRGRRTGDSSIKLKTVATAAIVLILAVAVAVLGWQLSDKADQIDAARADQAGTAHAEQVALDYATAAAQMNFQDVASWRTRLTKGTSPELSNRLTQAATSMEQIITPLQWVSTAKPVAAKVRSDNNGIYAVDCFVSVLTKNSQAPEGIQSTATYQLTLDSHSNWTITDIGGIGSALNGAAAPR</sequence>
<accession>A0ABW6SBT2</accession>
<comment type="caution">
    <text evidence="3">The sequence shown here is derived from an EMBL/GenBank/DDBJ whole genome shotgun (WGS) entry which is preliminary data.</text>
</comment>
<dbReference type="RefSeq" id="WP_387406485.1">
    <property type="nucleotide sequence ID" value="NZ_JBIAQY010000020.1"/>
</dbReference>
<keyword evidence="2" id="KW-0812">Transmembrane</keyword>
<dbReference type="Proteomes" id="UP001601992">
    <property type="component" value="Unassembled WGS sequence"/>
</dbReference>
<reference evidence="3 4" key="1">
    <citation type="submission" date="2024-10" db="EMBL/GenBank/DDBJ databases">
        <title>The Natural Products Discovery Center: Release of the First 8490 Sequenced Strains for Exploring Actinobacteria Biosynthetic Diversity.</title>
        <authorList>
            <person name="Kalkreuter E."/>
            <person name="Kautsar S.A."/>
            <person name="Yang D."/>
            <person name="Bader C.D."/>
            <person name="Teijaro C.N."/>
            <person name="Fluegel L."/>
            <person name="Davis C.M."/>
            <person name="Simpson J.R."/>
            <person name="Lauterbach L."/>
            <person name="Steele A.D."/>
            <person name="Gui C."/>
            <person name="Meng S."/>
            <person name="Li G."/>
            <person name="Viehrig K."/>
            <person name="Ye F."/>
            <person name="Su P."/>
            <person name="Kiefer A.F."/>
            <person name="Nichols A."/>
            <person name="Cepeda A.J."/>
            <person name="Yan W."/>
            <person name="Fan B."/>
            <person name="Jiang Y."/>
            <person name="Adhikari A."/>
            <person name="Zheng C.-J."/>
            <person name="Schuster L."/>
            <person name="Cowan T.M."/>
            <person name="Smanski M.J."/>
            <person name="Chevrette M.G."/>
            <person name="De Carvalho L.P.S."/>
            <person name="Shen B."/>
        </authorList>
    </citation>
    <scope>NUCLEOTIDE SEQUENCE [LARGE SCALE GENOMIC DNA]</scope>
    <source>
        <strain evidence="3 4">NPDC002593</strain>
    </source>
</reference>